<dbReference type="InterPro" id="IPR036875">
    <property type="entry name" value="Znf_CCHC_sf"/>
</dbReference>
<dbReference type="EC" id="2.7.7.49" evidence="1"/>
<keyword evidence="5" id="KW-0645">Protease</keyword>
<dbReference type="CDD" id="cd00303">
    <property type="entry name" value="retropepsin_like"/>
    <property type="match status" value="1"/>
</dbReference>
<evidence type="ECO:0000256" key="1">
    <source>
        <dbReference type="ARBA" id="ARBA00012493"/>
    </source>
</evidence>
<evidence type="ECO:0000259" key="11">
    <source>
        <dbReference type="PROSITE" id="PS50878"/>
    </source>
</evidence>
<keyword evidence="5" id="KW-0064">Aspartyl protease</keyword>
<dbReference type="PANTHER" id="PTHR37984">
    <property type="entry name" value="PROTEIN CBG26694"/>
    <property type="match status" value="1"/>
</dbReference>
<dbReference type="AlphaFoldDB" id="A0A9P6YVF9"/>
<protein>
    <recommendedName>
        <fullName evidence="1">RNA-directed DNA polymerase</fullName>
        <ecNumber evidence="1">2.7.7.49</ecNumber>
    </recommendedName>
</protein>
<keyword evidence="3" id="KW-0548">Nucleotidyltransferase</keyword>
<dbReference type="CDD" id="cd01647">
    <property type="entry name" value="RT_LTR"/>
    <property type="match status" value="1"/>
</dbReference>
<accession>A0A9P6YVF9</accession>
<dbReference type="GO" id="GO:0003964">
    <property type="term" value="F:RNA-directed DNA polymerase activity"/>
    <property type="evidence" value="ECO:0007669"/>
    <property type="project" value="UniProtKB-KW"/>
</dbReference>
<dbReference type="GO" id="GO:0003676">
    <property type="term" value="F:nucleic acid binding"/>
    <property type="evidence" value="ECO:0007669"/>
    <property type="project" value="InterPro"/>
</dbReference>
<dbReference type="Gene3D" id="3.10.10.10">
    <property type="entry name" value="HIV Type 1 Reverse Transcriptase, subunit A, domain 1"/>
    <property type="match status" value="1"/>
</dbReference>
<dbReference type="GO" id="GO:0004519">
    <property type="term" value="F:endonuclease activity"/>
    <property type="evidence" value="ECO:0007669"/>
    <property type="project" value="UniProtKB-KW"/>
</dbReference>
<evidence type="ECO:0000256" key="3">
    <source>
        <dbReference type="ARBA" id="ARBA00022695"/>
    </source>
</evidence>
<name>A0A9P6YVF9_9FUNG</name>
<keyword evidence="9" id="KW-0862">Zinc</keyword>
<dbReference type="GO" id="GO:0008270">
    <property type="term" value="F:zinc ion binding"/>
    <property type="evidence" value="ECO:0007669"/>
    <property type="project" value="UniProtKB-KW"/>
</dbReference>
<dbReference type="InterPro" id="IPR001969">
    <property type="entry name" value="Aspartic_peptidase_AS"/>
</dbReference>
<keyword evidence="9" id="KW-0863">Zinc-finger</keyword>
<dbReference type="InterPro" id="IPR001878">
    <property type="entry name" value="Znf_CCHC"/>
</dbReference>
<proteinExistence type="predicted"/>
<dbReference type="Pfam" id="PF00078">
    <property type="entry name" value="RVT_1"/>
    <property type="match status" value="1"/>
</dbReference>
<dbReference type="InterPro" id="IPR043128">
    <property type="entry name" value="Rev_trsase/Diguanyl_cyclase"/>
</dbReference>
<dbReference type="PROSITE" id="PS50878">
    <property type="entry name" value="RT_POL"/>
    <property type="match status" value="1"/>
</dbReference>
<keyword evidence="9" id="KW-0479">Metal-binding</keyword>
<evidence type="ECO:0000313" key="13">
    <source>
        <dbReference type="Proteomes" id="UP000740926"/>
    </source>
</evidence>
<dbReference type="Pfam" id="PF13650">
    <property type="entry name" value="Asp_protease_2"/>
    <property type="match status" value="1"/>
</dbReference>
<comment type="caution">
    <text evidence="12">The sequence shown here is derived from an EMBL/GenBank/DDBJ whole genome shotgun (WGS) entry which is preliminary data.</text>
</comment>
<dbReference type="SMART" id="SM00343">
    <property type="entry name" value="ZnF_C2HC"/>
    <property type="match status" value="1"/>
</dbReference>
<evidence type="ECO:0000259" key="10">
    <source>
        <dbReference type="PROSITE" id="PS50158"/>
    </source>
</evidence>
<dbReference type="SUPFAM" id="SSF56672">
    <property type="entry name" value="DNA/RNA polymerases"/>
    <property type="match status" value="1"/>
</dbReference>
<keyword evidence="2" id="KW-0808">Transferase</keyword>
<evidence type="ECO:0000256" key="9">
    <source>
        <dbReference type="PROSITE-ProRule" id="PRU00047"/>
    </source>
</evidence>
<dbReference type="CDD" id="cd09274">
    <property type="entry name" value="RNase_HI_RT_Ty3"/>
    <property type="match status" value="1"/>
</dbReference>
<dbReference type="Proteomes" id="UP000740926">
    <property type="component" value="Unassembled WGS sequence"/>
</dbReference>
<gene>
    <name evidence="12" type="ORF">G6F50_010125</name>
</gene>
<dbReference type="SUPFAM" id="SSF50630">
    <property type="entry name" value="Acid proteases"/>
    <property type="match status" value="1"/>
</dbReference>
<feature type="domain" description="Reverse transcriptase" evidence="11">
    <location>
        <begin position="825"/>
        <end position="1004"/>
    </location>
</feature>
<dbReference type="GO" id="GO:0006508">
    <property type="term" value="P:proteolysis"/>
    <property type="evidence" value="ECO:0007669"/>
    <property type="project" value="InterPro"/>
</dbReference>
<dbReference type="Gene3D" id="2.40.70.10">
    <property type="entry name" value="Acid Proteases"/>
    <property type="match status" value="1"/>
</dbReference>
<organism evidence="12 13">
    <name type="scientific">Rhizopus delemar</name>
    <dbReference type="NCBI Taxonomy" id="936053"/>
    <lineage>
        <taxon>Eukaryota</taxon>
        <taxon>Fungi</taxon>
        <taxon>Fungi incertae sedis</taxon>
        <taxon>Mucoromycota</taxon>
        <taxon>Mucoromycotina</taxon>
        <taxon>Mucoromycetes</taxon>
        <taxon>Mucorales</taxon>
        <taxon>Mucorineae</taxon>
        <taxon>Rhizopodaceae</taxon>
        <taxon>Rhizopus</taxon>
    </lineage>
</organism>
<dbReference type="PROSITE" id="PS00141">
    <property type="entry name" value="ASP_PROTEASE"/>
    <property type="match status" value="1"/>
</dbReference>
<evidence type="ECO:0000256" key="7">
    <source>
        <dbReference type="ARBA" id="ARBA00022801"/>
    </source>
</evidence>
<dbReference type="PANTHER" id="PTHR37984:SF5">
    <property type="entry name" value="PROTEIN NYNRIN-LIKE"/>
    <property type="match status" value="1"/>
</dbReference>
<keyword evidence="13" id="KW-1185">Reference proteome</keyword>
<evidence type="ECO:0000256" key="4">
    <source>
        <dbReference type="ARBA" id="ARBA00022722"/>
    </source>
</evidence>
<evidence type="ECO:0000256" key="6">
    <source>
        <dbReference type="ARBA" id="ARBA00022759"/>
    </source>
</evidence>
<dbReference type="PROSITE" id="PS50158">
    <property type="entry name" value="ZF_CCHC"/>
    <property type="match status" value="1"/>
</dbReference>
<evidence type="ECO:0000256" key="2">
    <source>
        <dbReference type="ARBA" id="ARBA00022679"/>
    </source>
</evidence>
<dbReference type="Pfam" id="PF00098">
    <property type="entry name" value="zf-CCHC"/>
    <property type="match status" value="1"/>
</dbReference>
<keyword evidence="6" id="KW-0255">Endonuclease</keyword>
<dbReference type="InterPro" id="IPR043502">
    <property type="entry name" value="DNA/RNA_pol_sf"/>
</dbReference>
<feature type="domain" description="CCHC-type" evidence="10">
    <location>
        <begin position="273"/>
        <end position="288"/>
    </location>
</feature>
<evidence type="ECO:0000256" key="5">
    <source>
        <dbReference type="ARBA" id="ARBA00022750"/>
    </source>
</evidence>
<keyword evidence="7" id="KW-0378">Hydrolase</keyword>
<dbReference type="Pfam" id="PF03732">
    <property type="entry name" value="Retrotrans_gag"/>
    <property type="match status" value="1"/>
</dbReference>
<reference evidence="12 13" key="1">
    <citation type="journal article" date="2020" name="Microb. Genom.">
        <title>Genetic diversity of clinical and environmental Mucorales isolates obtained from an investigation of mucormycosis cases among solid organ transplant recipients.</title>
        <authorList>
            <person name="Nguyen M.H."/>
            <person name="Kaul D."/>
            <person name="Muto C."/>
            <person name="Cheng S.J."/>
            <person name="Richter R.A."/>
            <person name="Bruno V.M."/>
            <person name="Liu G."/>
            <person name="Beyhan S."/>
            <person name="Sundermann A.J."/>
            <person name="Mounaud S."/>
            <person name="Pasculle A.W."/>
            <person name="Nierman W.C."/>
            <person name="Driscoll E."/>
            <person name="Cumbie R."/>
            <person name="Clancy C.J."/>
            <person name="Dupont C.L."/>
        </authorList>
    </citation>
    <scope>NUCLEOTIDE SEQUENCE [LARGE SCALE GENOMIC DNA]</scope>
    <source>
        <strain evidence="12 13">GL24</strain>
    </source>
</reference>
<dbReference type="FunFam" id="3.30.70.270:FF:000020">
    <property type="entry name" value="Transposon Tf2-6 polyprotein-like Protein"/>
    <property type="match status" value="1"/>
</dbReference>
<keyword evidence="4" id="KW-0540">Nuclease</keyword>
<dbReference type="InterPro" id="IPR005162">
    <property type="entry name" value="Retrotrans_gag_dom"/>
</dbReference>
<evidence type="ECO:0000313" key="12">
    <source>
        <dbReference type="EMBL" id="KAG1565381.1"/>
    </source>
</evidence>
<dbReference type="InterPro" id="IPR041373">
    <property type="entry name" value="RT_RNaseH"/>
</dbReference>
<dbReference type="Gene3D" id="3.30.70.270">
    <property type="match status" value="2"/>
</dbReference>
<dbReference type="InterPro" id="IPR050951">
    <property type="entry name" value="Retrovirus_Pol_polyprotein"/>
</dbReference>
<dbReference type="Pfam" id="PF17917">
    <property type="entry name" value="RT_RNaseH"/>
    <property type="match status" value="1"/>
</dbReference>
<sequence length="1257" mass="138419">MSSLNQENQVFSGALTGESQQGNKMMRYVNEPKSFSGYTKYPGGDICTEAYTWLNRMSRLKATAKLSDKEILFIVGDHLVEKAETWWNVVGSKSESWKEFSELFKKQYMVDQEDKWWRQLQTMKQGPQDSIDDVALKMEELFGLLGSMSDAFQVRTFLGAINPAIAFEVEKDETPNTFSAAKKKAKQIERSLAKYGANGVMGTRGFSNGTIVENDNVGSQHGWNSSSSTVSSLAERLEQLRINLVQLSNVVMGQERVAPQVVNPKPVRRGLVCFFCDEEGHRKFECPKFLENQNGGAINQTPATGSNAIPVNQGKGLERHGDGLAEVYVSKRRMDTPPSVSASDAHVDKRPVAGTGQVYSGLQQATSSSQPFGAGVPVVVGAPVGGGVPSNTQMGTLPGLQGGPTVKRVVKKRTRGKARRLPVKIKKKGNVWEVLDGTNAGLSVAGLIAMDRGIQRDVIDGIRFLREKQASLRSNEKVATKGRRIEENSSAVPMVINVVDQDGYGSDSSIVSGDDLVSNDDSDWQSTFSLSDGSNDSVNFSEDWDDGVSVYHYPYSLNQMKQGSPLKGVVNINGKSVVAIFDTGASVSVIGKALAASLGLRPNGDTLALTGLENKQGDDSPIVSDVPICIAGKIRPEHMCIHDSGNTDLCLLGITWFQAYGIELDLINSVVKIPTTTGMVKLQGYTSHIKDRSLLNSNVMLPSVLDASASIKATVGSDDDRRVYMVQNSQNHVDAYEDVLIPDGEALEEEFKYNADNITIGVLPELADVVEKYKECFSEVSGLGRVTGYKMDLPLVDGATPIRTKPFRISWQEEEVLDQYLQEMLDLNIIKPSNGLWASPCFFIPKKDGSLRLVIDYRKLNKMVKQDAYPLPHIDELLDSVGGATIFSTLDCTSGYHQLPLNEEHAERTGFVTKRGTFSFNVLPFGITTGCSQYQRMMHSILSKYVGDFVLIFLDDILVYSKSVEEHRYHLSLLLEACAKANLKLKRKKCKFGESQVEYLGHVITADGVLPSDHNINKVKMFETPAGVDDVRSFLGLTGYYRKYVPGYATMAEPLTRLLKKTVPFSWGPDQQSSFDQFIKALTQTPILSYPDRKKIQVLSVDASLKGLGAILSQVDDAETMANERVLSYASRSLRGSEVNYAITHLEALAVVWGVTHYKHYLKGRPFVLITDHSSLVYIFKPSRITPKLSRWAAALLDYDYEVRYRPGKCNPADALSRICSKEDSDQSVVGYENGSVANESKNDEKMVFAAGVTRGD</sequence>
<keyword evidence="8" id="KW-0695">RNA-directed DNA polymerase</keyword>
<dbReference type="InterPro" id="IPR000477">
    <property type="entry name" value="RT_dom"/>
</dbReference>
<dbReference type="EMBL" id="JAANIU010002142">
    <property type="protein sequence ID" value="KAG1565381.1"/>
    <property type="molecule type" value="Genomic_DNA"/>
</dbReference>
<dbReference type="InterPro" id="IPR021109">
    <property type="entry name" value="Peptidase_aspartic_dom_sf"/>
</dbReference>
<evidence type="ECO:0000256" key="8">
    <source>
        <dbReference type="ARBA" id="ARBA00022918"/>
    </source>
</evidence>
<dbReference type="SUPFAM" id="SSF57756">
    <property type="entry name" value="Retrovirus zinc finger-like domains"/>
    <property type="match status" value="1"/>
</dbReference>
<dbReference type="GO" id="GO:0004190">
    <property type="term" value="F:aspartic-type endopeptidase activity"/>
    <property type="evidence" value="ECO:0007669"/>
    <property type="project" value="UniProtKB-KW"/>
</dbReference>